<keyword evidence="6 7" id="KW-0961">Cell wall biogenesis/degradation</keyword>
<organism evidence="8 9">
    <name type="scientific">Roseateles puraquae</name>
    <dbReference type="NCBI Taxonomy" id="431059"/>
    <lineage>
        <taxon>Bacteria</taxon>
        <taxon>Pseudomonadati</taxon>
        <taxon>Pseudomonadota</taxon>
        <taxon>Betaproteobacteria</taxon>
        <taxon>Burkholderiales</taxon>
        <taxon>Sphaerotilaceae</taxon>
        <taxon>Roseateles</taxon>
    </lineage>
</organism>
<dbReference type="GO" id="GO:0005886">
    <property type="term" value="C:plasma membrane"/>
    <property type="evidence" value="ECO:0007669"/>
    <property type="project" value="UniProtKB-UniRule"/>
</dbReference>
<keyword evidence="7" id="KW-0997">Cell inner membrane</keyword>
<evidence type="ECO:0000313" key="8">
    <source>
        <dbReference type="EMBL" id="OWR02382.1"/>
    </source>
</evidence>
<dbReference type="OrthoDB" id="9814591at2"/>
<dbReference type="Proteomes" id="UP000197446">
    <property type="component" value="Unassembled WGS sequence"/>
</dbReference>
<accession>A0A254N6D7</accession>
<evidence type="ECO:0000256" key="5">
    <source>
        <dbReference type="ARBA" id="ARBA00023239"/>
    </source>
</evidence>
<evidence type="ECO:0000256" key="6">
    <source>
        <dbReference type="ARBA" id="ARBA00023316"/>
    </source>
</evidence>
<dbReference type="CDD" id="cd08010">
    <property type="entry name" value="MltG_like"/>
    <property type="match status" value="1"/>
</dbReference>
<keyword evidence="3 7" id="KW-1133">Transmembrane helix</keyword>
<dbReference type="HAMAP" id="MF_02065">
    <property type="entry name" value="MltG"/>
    <property type="match status" value="1"/>
</dbReference>
<comment type="caution">
    <text evidence="8">The sequence shown here is derived from an EMBL/GenBank/DDBJ whole genome shotgun (WGS) entry which is preliminary data.</text>
</comment>
<evidence type="ECO:0000256" key="4">
    <source>
        <dbReference type="ARBA" id="ARBA00023136"/>
    </source>
</evidence>
<keyword evidence="5 7" id="KW-0456">Lyase</keyword>
<dbReference type="Gene3D" id="3.30.1490.480">
    <property type="entry name" value="Endolytic murein transglycosylase"/>
    <property type="match status" value="1"/>
</dbReference>
<dbReference type="Gene3D" id="3.30.160.60">
    <property type="entry name" value="Classic Zinc Finger"/>
    <property type="match status" value="1"/>
</dbReference>
<evidence type="ECO:0000313" key="9">
    <source>
        <dbReference type="Proteomes" id="UP000197446"/>
    </source>
</evidence>
<comment type="function">
    <text evidence="7">Functions as a peptidoglycan terminase that cleaves nascent peptidoglycan strands endolytically to terminate their elongation.</text>
</comment>
<evidence type="ECO:0000256" key="3">
    <source>
        <dbReference type="ARBA" id="ARBA00022989"/>
    </source>
</evidence>
<gene>
    <name evidence="7" type="primary">mltG</name>
    <name evidence="8" type="ORF">CDO81_19510</name>
</gene>
<keyword evidence="1 7" id="KW-1003">Cell membrane</keyword>
<keyword evidence="2 7" id="KW-0812">Transmembrane</keyword>
<dbReference type="RefSeq" id="WP_088484903.1">
    <property type="nucleotide sequence ID" value="NZ_NISI01000009.1"/>
</dbReference>
<dbReference type="PANTHER" id="PTHR30518">
    <property type="entry name" value="ENDOLYTIC MUREIN TRANSGLYCOSYLASE"/>
    <property type="match status" value="1"/>
</dbReference>
<evidence type="ECO:0000256" key="1">
    <source>
        <dbReference type="ARBA" id="ARBA00022475"/>
    </source>
</evidence>
<sequence length="331" mass="36011">MKWLLRALLALLLIAGIAAAGVWQWLRSPLALAAPSVELSIEPGTNPAEVARAWVNAGVQTDARWLYQWFKWSGQAKQIRAGSYEVHAGITPRELLDKMVRGDQVMEQLRLIEGWNWRQVRAALAAAPALKSRTATMSDAEIMAALGQPDVAPEGRFFPDTYAYSRGVSDLTVLKRAHAAMQQRLAAAWGQRATGLPLKSPDEALILASIVEKETGAPADRKKVAAVFINRLRVGMPLQTDPTVIYGLGETFDGNLRKRDLLSDTPFNTYTRGGLPPTPIAMPGAASLQAALNPAATRDLYFVARGDGSSEFSEDLAAHNRAVNKYQRGGK</sequence>
<dbReference type="GO" id="GO:0071555">
    <property type="term" value="P:cell wall organization"/>
    <property type="evidence" value="ECO:0007669"/>
    <property type="project" value="UniProtKB-KW"/>
</dbReference>
<evidence type="ECO:0000256" key="2">
    <source>
        <dbReference type="ARBA" id="ARBA00022692"/>
    </source>
</evidence>
<dbReference type="InterPro" id="IPR003770">
    <property type="entry name" value="MLTG-like"/>
</dbReference>
<evidence type="ECO:0000256" key="7">
    <source>
        <dbReference type="HAMAP-Rule" id="MF_02065"/>
    </source>
</evidence>
<dbReference type="GO" id="GO:0008932">
    <property type="term" value="F:lytic endotransglycosylase activity"/>
    <property type="evidence" value="ECO:0007669"/>
    <property type="project" value="UniProtKB-UniRule"/>
</dbReference>
<keyword evidence="9" id="KW-1185">Reference proteome</keyword>
<feature type="site" description="Important for catalytic activity" evidence="7">
    <location>
        <position position="214"/>
    </location>
</feature>
<dbReference type="NCBIfam" id="TIGR00247">
    <property type="entry name" value="endolytic transglycosylase MltG"/>
    <property type="match status" value="1"/>
</dbReference>
<dbReference type="EC" id="4.2.2.29" evidence="7"/>
<name>A0A254N6D7_9BURK</name>
<dbReference type="PANTHER" id="PTHR30518:SF2">
    <property type="entry name" value="ENDOLYTIC MUREIN TRANSGLYCOSYLASE"/>
    <property type="match status" value="1"/>
</dbReference>
<dbReference type="AlphaFoldDB" id="A0A254N6D7"/>
<proteinExistence type="inferred from homology"/>
<comment type="similarity">
    <text evidence="7">Belongs to the transglycosylase MltG family.</text>
</comment>
<dbReference type="Pfam" id="PF02618">
    <property type="entry name" value="YceG"/>
    <property type="match status" value="1"/>
</dbReference>
<dbReference type="EMBL" id="NISI01000009">
    <property type="protein sequence ID" value="OWR02382.1"/>
    <property type="molecule type" value="Genomic_DNA"/>
</dbReference>
<protein>
    <recommendedName>
        <fullName evidence="7">Endolytic murein transglycosylase</fullName>
        <ecNumber evidence="7">4.2.2.29</ecNumber>
    </recommendedName>
    <alternativeName>
        <fullName evidence="7">Peptidoglycan lytic transglycosylase</fullName>
    </alternativeName>
    <alternativeName>
        <fullName evidence="7">Peptidoglycan polymerization terminase</fullName>
    </alternativeName>
</protein>
<reference evidence="8 9" key="1">
    <citation type="journal article" date="2007" name="Int. J. Syst. Evol. Microbiol.">
        <title>Description of Pelomonas aquatica sp. nov. and Pelomonas puraquae sp. nov., isolated from industrial and haemodialysis water.</title>
        <authorList>
            <person name="Gomila M."/>
            <person name="Bowien B."/>
            <person name="Falsen E."/>
            <person name="Moore E.R."/>
            <person name="Lalucat J."/>
        </authorList>
    </citation>
    <scope>NUCLEOTIDE SEQUENCE [LARGE SCALE GENOMIC DNA]</scope>
    <source>
        <strain evidence="8 9">CCUG 52769</strain>
    </source>
</reference>
<dbReference type="GO" id="GO:0009252">
    <property type="term" value="P:peptidoglycan biosynthetic process"/>
    <property type="evidence" value="ECO:0007669"/>
    <property type="project" value="UniProtKB-UniRule"/>
</dbReference>
<comment type="catalytic activity">
    <reaction evidence="7">
        <text>a peptidoglycan chain = a peptidoglycan chain with N-acetyl-1,6-anhydromuramyl-[peptide] at the reducing end + a peptidoglycan chain with N-acetylglucosamine at the non-reducing end.</text>
        <dbReference type="EC" id="4.2.2.29"/>
    </reaction>
</comment>
<keyword evidence="4 7" id="KW-0472">Membrane</keyword>